<feature type="region of interest" description="Disordered" evidence="1">
    <location>
        <begin position="86"/>
        <end position="130"/>
    </location>
</feature>
<proteinExistence type="predicted"/>
<reference evidence="2 3" key="1">
    <citation type="submission" date="2014-11" db="EMBL/GenBank/DDBJ databases">
        <authorList>
            <person name="Zhu J."/>
            <person name="Qi W."/>
            <person name="Song R."/>
        </authorList>
    </citation>
    <scope>NUCLEOTIDE SEQUENCE [LARGE SCALE GENOMIC DNA]</scope>
</reference>
<evidence type="ECO:0000313" key="3">
    <source>
        <dbReference type="Proteomes" id="UP000041254"/>
    </source>
</evidence>
<dbReference type="InParanoid" id="A0A0G4EHE1"/>
<evidence type="ECO:0000313" key="2">
    <source>
        <dbReference type="EMBL" id="CEL95445.1"/>
    </source>
</evidence>
<accession>A0A0G4EHE1</accession>
<organism evidence="2 3">
    <name type="scientific">Vitrella brassicaformis (strain CCMP3155)</name>
    <dbReference type="NCBI Taxonomy" id="1169540"/>
    <lineage>
        <taxon>Eukaryota</taxon>
        <taxon>Sar</taxon>
        <taxon>Alveolata</taxon>
        <taxon>Colpodellida</taxon>
        <taxon>Vitrellaceae</taxon>
        <taxon>Vitrella</taxon>
    </lineage>
</organism>
<feature type="region of interest" description="Disordered" evidence="1">
    <location>
        <begin position="26"/>
        <end position="73"/>
    </location>
</feature>
<dbReference type="Proteomes" id="UP000041254">
    <property type="component" value="Unassembled WGS sequence"/>
</dbReference>
<gene>
    <name evidence="2" type="ORF">Vbra_11875</name>
</gene>
<dbReference type="AlphaFoldDB" id="A0A0G4EHE1"/>
<name>A0A0G4EHE1_VITBC</name>
<keyword evidence="3" id="KW-1185">Reference proteome</keyword>
<dbReference type="EMBL" id="CDMY01000227">
    <property type="protein sequence ID" value="CEL95445.1"/>
    <property type="molecule type" value="Genomic_DNA"/>
</dbReference>
<sequence length="130" mass="13745">MMGAMICGCLEPQRCIVDQNEMEIGSPRGASSSAFAVTSPPISARGVPRPPNVHPKDATPYVNRYPNNTLPHNTSILKSARVSTASPRLYSPGAGVPKSADSLPASQLGTPRPYDISQHVSPRPLGQKAN</sequence>
<evidence type="ECO:0000256" key="1">
    <source>
        <dbReference type="SAM" id="MobiDB-lite"/>
    </source>
</evidence>
<protein>
    <submittedName>
        <fullName evidence="2">Uncharacterized protein</fullName>
    </submittedName>
</protein>
<dbReference type="VEuPathDB" id="CryptoDB:Vbra_11875"/>